<dbReference type="Pfam" id="PF00155">
    <property type="entry name" value="Aminotran_1_2"/>
    <property type="match status" value="1"/>
</dbReference>
<dbReference type="STRING" id="49186.SAMN05421647_107194"/>
<gene>
    <name evidence="7" type="ORF">SAMN05421647_107194</name>
</gene>
<dbReference type="Proteomes" id="UP000186895">
    <property type="component" value="Unassembled WGS sequence"/>
</dbReference>
<keyword evidence="3" id="KW-0805">Transcription regulation</keyword>
<evidence type="ECO:0000259" key="6">
    <source>
        <dbReference type="PROSITE" id="PS50949"/>
    </source>
</evidence>
<dbReference type="Gene3D" id="3.40.640.10">
    <property type="entry name" value="Type I PLP-dependent aspartate aminotransferase-like (Major domain)"/>
    <property type="match status" value="1"/>
</dbReference>
<feature type="domain" description="HTH gntR-type" evidence="6">
    <location>
        <begin position="3"/>
        <end position="71"/>
    </location>
</feature>
<sequence>MPRARYKSLVDRFSEEIRSGALPPGTRLPTHRKLAQQYGLALVTASRVYAELETMGLVSGEKGRGTFVRETSVPRGHGIDQAPNPADTQDLNFNSPALPGQADMLREGLRNLAASGDFEALLHYQPHAGRHHERALVAQYLESRGLSTEAEQVVITCGAQQGLATSILALLNPGDAVLADALIYPGFRAVAEMHKLEILPVSLTESGPNLDEMEALCKQRKVRALHAMPTLHNPLGWVLSLEQRRRLIDIARKHELIIIEDAAYAFHAAEPPPPLAALAPERTLYVSGFSKNVATGLRVGYIVSPKHWIPKLERIIRATTWNTPALMTALVCRWIEDGTLAELEQAKRKDALARQTLASNIFHDWHCISHEASSFLWLQLPEDVRAEQVVSALLSRQVAVATAEPFATTTHIPNAIRMALGSIDFEQLEPTLKTVRQVIDDLSVGVV</sequence>
<dbReference type="PROSITE" id="PS50949">
    <property type="entry name" value="HTH_GNTR"/>
    <property type="match status" value="1"/>
</dbReference>
<organism evidence="7 8">
    <name type="scientific">Marinobacterium stanieri</name>
    <dbReference type="NCBI Taxonomy" id="49186"/>
    <lineage>
        <taxon>Bacteria</taxon>
        <taxon>Pseudomonadati</taxon>
        <taxon>Pseudomonadota</taxon>
        <taxon>Gammaproteobacteria</taxon>
        <taxon>Oceanospirillales</taxon>
        <taxon>Oceanospirillaceae</taxon>
        <taxon>Marinobacterium</taxon>
    </lineage>
</organism>
<dbReference type="EMBL" id="FTMN01000007">
    <property type="protein sequence ID" value="SIQ68504.1"/>
    <property type="molecule type" value="Genomic_DNA"/>
</dbReference>
<dbReference type="SUPFAM" id="SSF53383">
    <property type="entry name" value="PLP-dependent transferases"/>
    <property type="match status" value="1"/>
</dbReference>
<dbReference type="GO" id="GO:0030170">
    <property type="term" value="F:pyridoxal phosphate binding"/>
    <property type="evidence" value="ECO:0007669"/>
    <property type="project" value="InterPro"/>
</dbReference>
<evidence type="ECO:0000313" key="8">
    <source>
        <dbReference type="Proteomes" id="UP000186895"/>
    </source>
</evidence>
<dbReference type="CDD" id="cd00609">
    <property type="entry name" value="AAT_like"/>
    <property type="match status" value="1"/>
</dbReference>
<evidence type="ECO:0000256" key="3">
    <source>
        <dbReference type="ARBA" id="ARBA00023015"/>
    </source>
</evidence>
<dbReference type="InterPro" id="IPR036388">
    <property type="entry name" value="WH-like_DNA-bd_sf"/>
</dbReference>
<keyword evidence="8" id="KW-1185">Reference proteome</keyword>
<dbReference type="CDD" id="cd07377">
    <property type="entry name" value="WHTH_GntR"/>
    <property type="match status" value="1"/>
</dbReference>
<dbReference type="InterPro" id="IPR036390">
    <property type="entry name" value="WH_DNA-bd_sf"/>
</dbReference>
<dbReference type="InterPro" id="IPR051446">
    <property type="entry name" value="HTH_trans_reg/aminotransferase"/>
</dbReference>
<protein>
    <submittedName>
        <fullName evidence="7">Transcriptional regulator, GntR family</fullName>
    </submittedName>
</protein>
<dbReference type="InterPro" id="IPR015424">
    <property type="entry name" value="PyrdxlP-dep_Trfase"/>
</dbReference>
<dbReference type="InterPro" id="IPR000524">
    <property type="entry name" value="Tscrpt_reg_HTH_GntR"/>
</dbReference>
<accession>A0A1N6USA3</accession>
<evidence type="ECO:0000256" key="1">
    <source>
        <dbReference type="ARBA" id="ARBA00005384"/>
    </source>
</evidence>
<evidence type="ECO:0000256" key="5">
    <source>
        <dbReference type="ARBA" id="ARBA00023163"/>
    </source>
</evidence>
<evidence type="ECO:0000313" key="7">
    <source>
        <dbReference type="EMBL" id="SIQ68504.1"/>
    </source>
</evidence>
<dbReference type="AlphaFoldDB" id="A0A1N6USA3"/>
<keyword evidence="2" id="KW-0663">Pyridoxal phosphate</keyword>
<proteinExistence type="inferred from homology"/>
<dbReference type="PANTHER" id="PTHR46577">
    <property type="entry name" value="HTH-TYPE TRANSCRIPTIONAL REGULATORY PROTEIN GABR"/>
    <property type="match status" value="1"/>
</dbReference>
<comment type="similarity">
    <text evidence="1">In the C-terminal section; belongs to the class-I pyridoxal-phosphate-dependent aminotransferase family.</text>
</comment>
<keyword evidence="4" id="KW-0238">DNA-binding</keyword>
<dbReference type="PANTHER" id="PTHR46577:SF1">
    <property type="entry name" value="HTH-TYPE TRANSCRIPTIONAL REGULATORY PROTEIN GABR"/>
    <property type="match status" value="1"/>
</dbReference>
<dbReference type="Gene3D" id="3.90.1150.10">
    <property type="entry name" value="Aspartate Aminotransferase, domain 1"/>
    <property type="match status" value="1"/>
</dbReference>
<evidence type="ECO:0000256" key="2">
    <source>
        <dbReference type="ARBA" id="ARBA00022898"/>
    </source>
</evidence>
<dbReference type="Gene3D" id="1.10.10.10">
    <property type="entry name" value="Winged helix-like DNA-binding domain superfamily/Winged helix DNA-binding domain"/>
    <property type="match status" value="1"/>
</dbReference>
<dbReference type="GO" id="GO:0003700">
    <property type="term" value="F:DNA-binding transcription factor activity"/>
    <property type="evidence" value="ECO:0007669"/>
    <property type="project" value="InterPro"/>
</dbReference>
<dbReference type="SMART" id="SM00345">
    <property type="entry name" value="HTH_GNTR"/>
    <property type="match status" value="1"/>
</dbReference>
<evidence type="ECO:0000256" key="4">
    <source>
        <dbReference type="ARBA" id="ARBA00023125"/>
    </source>
</evidence>
<reference evidence="7 8" key="1">
    <citation type="submission" date="2017-01" db="EMBL/GenBank/DDBJ databases">
        <authorList>
            <person name="Mah S.A."/>
            <person name="Swanson W.J."/>
            <person name="Moy G.W."/>
            <person name="Vacquier V.D."/>
        </authorList>
    </citation>
    <scope>NUCLEOTIDE SEQUENCE [LARGE SCALE GENOMIC DNA]</scope>
    <source>
        <strain evidence="7 8">DSM 7027</strain>
    </source>
</reference>
<name>A0A1N6USA3_9GAMM</name>
<dbReference type="InterPro" id="IPR015421">
    <property type="entry name" value="PyrdxlP-dep_Trfase_major"/>
</dbReference>
<dbReference type="Pfam" id="PF00392">
    <property type="entry name" value="GntR"/>
    <property type="match status" value="1"/>
</dbReference>
<dbReference type="InterPro" id="IPR004839">
    <property type="entry name" value="Aminotransferase_I/II_large"/>
</dbReference>
<dbReference type="InterPro" id="IPR015422">
    <property type="entry name" value="PyrdxlP-dep_Trfase_small"/>
</dbReference>
<keyword evidence="5" id="KW-0804">Transcription</keyword>
<dbReference type="GO" id="GO:0003677">
    <property type="term" value="F:DNA binding"/>
    <property type="evidence" value="ECO:0007669"/>
    <property type="project" value="UniProtKB-KW"/>
</dbReference>
<dbReference type="SUPFAM" id="SSF46785">
    <property type="entry name" value="Winged helix' DNA-binding domain"/>
    <property type="match status" value="1"/>
</dbReference>